<name>A0ABW8H4Y7_9ACTN</name>
<proteinExistence type="predicted"/>
<protein>
    <submittedName>
        <fullName evidence="2">Uncharacterized protein</fullName>
    </submittedName>
</protein>
<comment type="caution">
    <text evidence="2">The sequence shown here is derived from an EMBL/GenBank/DDBJ whole genome shotgun (WGS) entry which is preliminary data.</text>
</comment>
<keyword evidence="3" id="KW-1185">Reference proteome</keyword>
<dbReference type="EMBL" id="JBIVPC010000003">
    <property type="protein sequence ID" value="MFJ6035821.1"/>
    <property type="molecule type" value="Genomic_DNA"/>
</dbReference>
<evidence type="ECO:0000256" key="1">
    <source>
        <dbReference type="SAM" id="MobiDB-lite"/>
    </source>
</evidence>
<dbReference type="RefSeq" id="WP_350890882.1">
    <property type="nucleotide sequence ID" value="NZ_JBEOTR010000012.1"/>
</dbReference>
<gene>
    <name evidence="2" type="ORF">ACIQFM_06150</name>
</gene>
<organism evidence="2 3">
    <name type="scientific">Streptomyces ardesiacus</name>
    <dbReference type="NCBI Taxonomy" id="285564"/>
    <lineage>
        <taxon>Bacteria</taxon>
        <taxon>Bacillati</taxon>
        <taxon>Actinomycetota</taxon>
        <taxon>Actinomycetes</taxon>
        <taxon>Kitasatosporales</taxon>
        <taxon>Streptomycetaceae</taxon>
        <taxon>Streptomyces</taxon>
    </lineage>
</organism>
<accession>A0ABW8H4Y7</accession>
<feature type="compositionally biased region" description="Low complexity" evidence="1">
    <location>
        <begin position="186"/>
        <end position="198"/>
    </location>
</feature>
<evidence type="ECO:0000313" key="2">
    <source>
        <dbReference type="EMBL" id="MFJ6035821.1"/>
    </source>
</evidence>
<dbReference type="Proteomes" id="UP001617907">
    <property type="component" value="Unassembled WGS sequence"/>
</dbReference>
<feature type="compositionally biased region" description="Pro residues" evidence="1">
    <location>
        <begin position="199"/>
        <end position="211"/>
    </location>
</feature>
<reference evidence="2 3" key="1">
    <citation type="submission" date="2024-10" db="EMBL/GenBank/DDBJ databases">
        <title>The Natural Products Discovery Center: Release of the First 8490 Sequenced Strains for Exploring Actinobacteria Biosynthetic Diversity.</title>
        <authorList>
            <person name="Kalkreuter E."/>
            <person name="Kautsar S.A."/>
            <person name="Yang D."/>
            <person name="Bader C.D."/>
            <person name="Teijaro C.N."/>
            <person name="Fluegel L."/>
            <person name="Davis C.M."/>
            <person name="Simpson J.R."/>
            <person name="Lauterbach L."/>
            <person name="Steele A.D."/>
            <person name="Gui C."/>
            <person name="Meng S."/>
            <person name="Li G."/>
            <person name="Viehrig K."/>
            <person name="Ye F."/>
            <person name="Su P."/>
            <person name="Kiefer A.F."/>
            <person name="Nichols A."/>
            <person name="Cepeda A.J."/>
            <person name="Yan W."/>
            <person name="Fan B."/>
            <person name="Jiang Y."/>
            <person name="Adhikari A."/>
            <person name="Zheng C.-J."/>
            <person name="Schuster L."/>
            <person name="Cowan T.M."/>
            <person name="Smanski M.J."/>
            <person name="Chevrette M.G."/>
            <person name="De Carvalho L.P.S."/>
            <person name="Shen B."/>
        </authorList>
    </citation>
    <scope>NUCLEOTIDE SEQUENCE [LARGE SCALE GENOMIC DNA]</scope>
    <source>
        <strain evidence="2 3">NPDC093086</strain>
    </source>
</reference>
<evidence type="ECO:0000313" key="3">
    <source>
        <dbReference type="Proteomes" id="UP001617907"/>
    </source>
</evidence>
<feature type="region of interest" description="Disordered" evidence="1">
    <location>
        <begin position="174"/>
        <end position="211"/>
    </location>
</feature>
<sequence length="211" mass="22803">MPRPRRPQLLAALADDRDAHGPPLQAPKGFRIIPRNPDFDLYDNVGRDADQIHAARYNLATRDDLKRWARRDAQPFRAAHPLPDQPWPAPDLTPYLDALAAAQTAAEIDAVTDHVLDAAEPALRALSDYLVAAAQWKQENRDAAKGSPSHLLMTAASRALSVLALADEAGTNRLRATYDPAPTPATPTDLQQGTTASLPPSPPSPGTGPRR</sequence>